<name>A0AAE1J3V9_9HYPO</name>
<dbReference type="Gene3D" id="3.20.20.80">
    <property type="entry name" value="Glycosidases"/>
    <property type="match status" value="1"/>
</dbReference>
<proteinExistence type="predicted"/>
<keyword evidence="1" id="KW-0378">Hydrolase</keyword>
<feature type="domain" description="Alpha-N-acetylglucosaminidase C-terminal" evidence="4">
    <location>
        <begin position="566"/>
        <end position="822"/>
    </location>
</feature>
<dbReference type="PANTHER" id="PTHR12872">
    <property type="entry name" value="ALPHA-N-ACETYLGLUCOSAMINIDASE"/>
    <property type="match status" value="1"/>
</dbReference>
<accession>A0AAE1J3V9</accession>
<dbReference type="InterPro" id="IPR024732">
    <property type="entry name" value="NAGLU_C"/>
</dbReference>
<dbReference type="InterPro" id="IPR017853">
    <property type="entry name" value="GH"/>
</dbReference>
<evidence type="ECO:0000259" key="3">
    <source>
        <dbReference type="Pfam" id="PF12971"/>
    </source>
</evidence>
<dbReference type="Pfam" id="PF05089">
    <property type="entry name" value="NAGLU"/>
    <property type="match status" value="1"/>
</dbReference>
<dbReference type="PANTHER" id="PTHR12872:SF1">
    <property type="entry name" value="ALPHA-N-ACETYLGLUCOSAMINIDASE"/>
    <property type="match status" value="1"/>
</dbReference>
<dbReference type="Pfam" id="PF12972">
    <property type="entry name" value="NAGLU_C"/>
    <property type="match status" value="1"/>
</dbReference>
<reference evidence="5" key="1">
    <citation type="submission" date="2023-11" db="EMBL/GenBank/DDBJ databases">
        <title>The genome sequences of three competitors of mushroom-forming fungi.</title>
        <authorList>
            <person name="Beijen E."/>
            <person name="Ohm R.A."/>
        </authorList>
    </citation>
    <scope>NUCLEOTIDE SEQUENCE</scope>
    <source>
        <strain evidence="5">CBS 100526</strain>
    </source>
</reference>
<dbReference type="InterPro" id="IPR029018">
    <property type="entry name" value="Hex-like_dom2"/>
</dbReference>
<dbReference type="InterPro" id="IPR024240">
    <property type="entry name" value="NAGLU_N"/>
</dbReference>
<dbReference type="GO" id="GO:0016787">
    <property type="term" value="F:hydrolase activity"/>
    <property type="evidence" value="ECO:0007669"/>
    <property type="project" value="UniProtKB-KW"/>
</dbReference>
<dbReference type="Proteomes" id="UP001273209">
    <property type="component" value="Unassembled WGS sequence"/>
</dbReference>
<dbReference type="GeneID" id="87921345"/>
<dbReference type="RefSeq" id="XP_062754395.1">
    <property type="nucleotide sequence ID" value="XM_062901441.1"/>
</dbReference>
<dbReference type="SUPFAM" id="SSF51445">
    <property type="entry name" value="(Trans)glycosidases"/>
    <property type="match status" value="1"/>
</dbReference>
<dbReference type="Gene3D" id="1.20.120.670">
    <property type="entry name" value="N-acetyl-b-d-glucoasminidase"/>
    <property type="match status" value="1"/>
</dbReference>
<dbReference type="Gene3D" id="3.30.379.10">
    <property type="entry name" value="Chitobiase/beta-hexosaminidase domain 2-like"/>
    <property type="match status" value="1"/>
</dbReference>
<evidence type="ECO:0000256" key="1">
    <source>
        <dbReference type="ARBA" id="ARBA00022801"/>
    </source>
</evidence>
<organism evidence="5 6">
    <name type="scientific">Trichoderma aggressivum f. europaeum</name>
    <dbReference type="NCBI Taxonomy" id="173218"/>
    <lineage>
        <taxon>Eukaryota</taxon>
        <taxon>Fungi</taxon>
        <taxon>Dikarya</taxon>
        <taxon>Ascomycota</taxon>
        <taxon>Pezizomycotina</taxon>
        <taxon>Sordariomycetes</taxon>
        <taxon>Hypocreomycetidae</taxon>
        <taxon>Hypocreales</taxon>
        <taxon>Hypocreaceae</taxon>
        <taxon>Trichoderma</taxon>
    </lineage>
</organism>
<gene>
    <name evidence="5" type="ORF">Triagg1_6779</name>
</gene>
<dbReference type="EMBL" id="JAWRVG010000027">
    <property type="protein sequence ID" value="KAK4069984.1"/>
    <property type="molecule type" value="Genomic_DNA"/>
</dbReference>
<evidence type="ECO:0000259" key="2">
    <source>
        <dbReference type="Pfam" id="PF05089"/>
    </source>
</evidence>
<feature type="domain" description="Alpha-N-acetylglucosaminidase N-terminal" evidence="3">
    <location>
        <begin position="121"/>
        <end position="206"/>
    </location>
</feature>
<dbReference type="InterPro" id="IPR007781">
    <property type="entry name" value="NAGLU"/>
</dbReference>
<keyword evidence="6" id="KW-1185">Reference proteome</keyword>
<dbReference type="Pfam" id="PF12971">
    <property type="entry name" value="NAGLU_N"/>
    <property type="match status" value="1"/>
</dbReference>
<feature type="domain" description="Alpha-N-acetylglucosaminidase tim-barrel" evidence="2">
    <location>
        <begin position="221"/>
        <end position="557"/>
    </location>
</feature>
<evidence type="ECO:0000313" key="5">
    <source>
        <dbReference type="EMBL" id="KAK4069984.1"/>
    </source>
</evidence>
<comment type="caution">
    <text evidence="5">The sequence shown here is derived from an EMBL/GenBank/DDBJ whole genome shotgun (WGS) entry which is preliminary data.</text>
</comment>
<evidence type="ECO:0000259" key="4">
    <source>
        <dbReference type="Pfam" id="PF12972"/>
    </source>
</evidence>
<protein>
    <submittedName>
        <fullName evidence="5">CAZyme family GH89</fullName>
    </submittedName>
</protein>
<dbReference type="AlphaFoldDB" id="A0AAE1J3V9"/>
<dbReference type="InterPro" id="IPR024733">
    <property type="entry name" value="NAGLU_tim-barrel"/>
</dbReference>
<sequence>MLRMSILNVDKMDIPCNKSAGATERISAPDTEYANDNAIIKTPAQKLASCGDDIHVRREILIRARSLKRPEHVFELSSLGEHIDSVAASATRSPPMRAFKSCVWLLSAIGAAASSCDPTAGVESLVKRRLPHHVDSFEFVLEPVQGSGLTNDSYAVSSTKNGKIRIEGTTTSALLSGLHKYLSSEANVDIWWYVGSQLDQAPKRLPQLKSPLKGTSVVPYRYHWNTVTTSYTSAFWTWEDWETQLDWMALRGINLALAWIGVEKIFIEVFTEIGLNADEINSFISGPAFLAWNHFGNIQGSWGGSMPQSWVDSQFDLQLKILDRMEELGITPILPAFPGFVPRNISRVFPDISLSTSPLWSNFPTELSGDTYINPFDPRFAQLQKLFIGKQQELYGNVTNFWTLDQFNENLPLSGDLGYLQNVSHNTWTALKAADPDAVWVMQAWLFSSDSAFWTNDRIESFLGGIPVNSDMLLLDLFAESAPQWLRTNSFYGKPWVWCELHDYGGNMGLYGQIENITINSMDAVRNSSSLVGFGLTMEGQEGNEIMYDLLLDQAWSPKPIDTETYFHDWVSARYGTKNVKSLYTGWELLRPTVFNNTNLTVTAVPKSILELVPSISGLLGRTGHHATAITYNPAVMVEAWTELFKAGLQDIRLFANPAYQYDLVDWTRQVLVNSFDGLYKDLVDAYTSSASSSIIKSRGAKLIALLKTLDAVLATNVHFQLTPWINEARASSPSTANFLEYNARNQITLWGPQGNIEDYASKQWAGLVGTYYVERWQQFINYLAATKPANYNQTAFHTKLLAWETQWGQQTSTKKAASTGSSDVRSVLDTTIKTWGSLFKL</sequence>
<evidence type="ECO:0000313" key="6">
    <source>
        <dbReference type="Proteomes" id="UP001273209"/>
    </source>
</evidence>